<protein>
    <recommendedName>
        <fullName evidence="3">Muconolactone isomerase domain-containing protein</fullName>
    </recommendedName>
</protein>
<evidence type="ECO:0008006" key="3">
    <source>
        <dbReference type="Google" id="ProtNLM"/>
    </source>
</evidence>
<sequence>MRVMLRAHIDTPAGNEGLKSGALPQSVKRLVDAVKPEAAYFGLSEGVRTCWIVFDLNDSAQIPPLVEDLFMQFNAEIEVSPVMDQEGLQKGLSAMKATG</sequence>
<gene>
    <name evidence="1" type="ORF">GPJ59_06390</name>
</gene>
<accession>A0ABS6Z1C4</accession>
<dbReference type="EMBL" id="WTFF01000024">
    <property type="protein sequence ID" value="MBW5481522.1"/>
    <property type="molecule type" value="Genomic_DNA"/>
</dbReference>
<organism evidence="1 2">
    <name type="scientific">Streptomyces bambusae</name>
    <dbReference type="NCBI Taxonomy" id="1550616"/>
    <lineage>
        <taxon>Bacteria</taxon>
        <taxon>Bacillati</taxon>
        <taxon>Actinomycetota</taxon>
        <taxon>Actinomycetes</taxon>
        <taxon>Kitasatosporales</taxon>
        <taxon>Streptomycetaceae</taxon>
        <taxon>Streptomyces</taxon>
    </lineage>
</organism>
<reference evidence="1 2" key="1">
    <citation type="submission" date="2019-12" db="EMBL/GenBank/DDBJ databases">
        <title>Genome sequence of Streptomyces bambusae.</title>
        <authorList>
            <person name="Bansal K."/>
            <person name="Choksket S."/>
            <person name="Korpole S."/>
            <person name="Patil P.B."/>
        </authorList>
    </citation>
    <scope>NUCLEOTIDE SEQUENCE [LARGE SCALE GENOMIC DNA]</scope>
    <source>
        <strain evidence="1 2">SK60</strain>
    </source>
</reference>
<evidence type="ECO:0000313" key="2">
    <source>
        <dbReference type="Proteomes" id="UP000812013"/>
    </source>
</evidence>
<dbReference type="RefSeq" id="WP_219665448.1">
    <property type="nucleotide sequence ID" value="NZ_WTFF01000024.1"/>
</dbReference>
<keyword evidence="2" id="KW-1185">Reference proteome</keyword>
<name>A0ABS6Z1C4_9ACTN</name>
<dbReference type="Proteomes" id="UP000812013">
    <property type="component" value="Unassembled WGS sequence"/>
</dbReference>
<comment type="caution">
    <text evidence="1">The sequence shown here is derived from an EMBL/GenBank/DDBJ whole genome shotgun (WGS) entry which is preliminary data.</text>
</comment>
<evidence type="ECO:0000313" key="1">
    <source>
        <dbReference type="EMBL" id="MBW5481522.1"/>
    </source>
</evidence>
<proteinExistence type="predicted"/>